<dbReference type="RefSeq" id="WP_110829280.1">
    <property type="nucleotide sequence ID" value="NZ_BMQG01000006.1"/>
</dbReference>
<dbReference type="AlphaFoldDB" id="A0A8H9L8Z2"/>
<keyword evidence="3" id="KW-1185">Reference proteome</keyword>
<feature type="region of interest" description="Disordered" evidence="1">
    <location>
        <begin position="73"/>
        <end position="116"/>
    </location>
</feature>
<evidence type="ECO:0000256" key="1">
    <source>
        <dbReference type="SAM" id="MobiDB-lite"/>
    </source>
</evidence>
<organism evidence="2 3">
    <name type="scientific">Deinococcus arenae</name>
    <dbReference type="NCBI Taxonomy" id="1452751"/>
    <lineage>
        <taxon>Bacteria</taxon>
        <taxon>Thermotogati</taxon>
        <taxon>Deinococcota</taxon>
        <taxon>Deinococci</taxon>
        <taxon>Deinococcales</taxon>
        <taxon>Deinococcaceae</taxon>
        <taxon>Deinococcus</taxon>
    </lineage>
</organism>
<protein>
    <submittedName>
        <fullName evidence="2">Uncharacterized protein</fullName>
    </submittedName>
</protein>
<evidence type="ECO:0000313" key="2">
    <source>
        <dbReference type="EMBL" id="GGM45168.1"/>
    </source>
</evidence>
<evidence type="ECO:0000313" key="3">
    <source>
        <dbReference type="Proteomes" id="UP000600547"/>
    </source>
</evidence>
<accession>A0A8H9L8Z2</accession>
<dbReference type="Proteomes" id="UP000600547">
    <property type="component" value="Unassembled WGS sequence"/>
</dbReference>
<gene>
    <name evidence="2" type="ORF">GCM10008956_21810</name>
</gene>
<feature type="compositionally biased region" description="Low complexity" evidence="1">
    <location>
        <begin position="94"/>
        <end position="103"/>
    </location>
</feature>
<name>A0A8H9L8Z2_9DEIO</name>
<sequence length="116" mass="12312">MTGPKKEASKDLTVEAEFLRKMVLGILSTLEGKGLLSSQEVDGIIRAARQAATPPAPKRLGGPAATTQWVRPGQAHQPLDRTTPVAIPNVQRSAPEATAPAAEPDQKPPVIDFDLQ</sequence>
<comment type="caution">
    <text evidence="2">The sequence shown here is derived from an EMBL/GenBank/DDBJ whole genome shotgun (WGS) entry which is preliminary data.</text>
</comment>
<proteinExistence type="predicted"/>
<dbReference type="EMBL" id="BMQG01000006">
    <property type="protein sequence ID" value="GGM45168.1"/>
    <property type="molecule type" value="Genomic_DNA"/>
</dbReference>
<reference evidence="3" key="1">
    <citation type="journal article" date="2019" name="Int. J. Syst. Evol. Microbiol.">
        <title>The Global Catalogue of Microorganisms (GCM) 10K type strain sequencing project: providing services to taxonomists for standard genome sequencing and annotation.</title>
        <authorList>
            <consortium name="The Broad Institute Genomics Platform"/>
            <consortium name="The Broad Institute Genome Sequencing Center for Infectious Disease"/>
            <person name="Wu L."/>
            <person name="Ma J."/>
        </authorList>
    </citation>
    <scope>NUCLEOTIDE SEQUENCE [LARGE SCALE GENOMIC DNA]</scope>
    <source>
        <strain evidence="3">JCM 31047</strain>
    </source>
</reference>